<dbReference type="InterPro" id="IPR040919">
    <property type="entry name" value="Asparaginase_C"/>
</dbReference>
<dbReference type="InterPro" id="IPR037152">
    <property type="entry name" value="L-asparaginase_N_sf"/>
</dbReference>
<accession>A0A2W2CP58</accession>
<dbReference type="Gene3D" id="3.40.50.1170">
    <property type="entry name" value="L-asparaginase, N-terminal domain"/>
    <property type="match status" value="1"/>
</dbReference>
<comment type="caution">
    <text evidence="7">The sequence shown here is derived from an EMBL/GenBank/DDBJ whole genome shotgun (WGS) entry which is preliminary data.</text>
</comment>
<dbReference type="Proteomes" id="UP000248749">
    <property type="component" value="Unassembled WGS sequence"/>
</dbReference>
<evidence type="ECO:0000256" key="2">
    <source>
        <dbReference type="ARBA" id="ARBA00022801"/>
    </source>
</evidence>
<comment type="similarity">
    <text evidence="1">Belongs to the asparaginase 1 family.</text>
</comment>
<protein>
    <submittedName>
        <fullName evidence="7">L-asparaginase</fullName>
    </submittedName>
</protein>
<dbReference type="InterPro" id="IPR004550">
    <property type="entry name" value="AsnASE_II"/>
</dbReference>
<feature type="domain" description="Asparaginase/glutaminase C-terminal" evidence="6">
    <location>
        <begin position="239"/>
        <end position="353"/>
    </location>
</feature>
<evidence type="ECO:0000256" key="4">
    <source>
        <dbReference type="SAM" id="MobiDB-lite"/>
    </source>
</evidence>
<dbReference type="PANTHER" id="PTHR11707:SF28">
    <property type="entry name" value="60 KDA LYSOPHOSPHOLIPASE"/>
    <property type="match status" value="1"/>
</dbReference>
<feature type="compositionally biased region" description="Basic and acidic residues" evidence="4">
    <location>
        <begin position="375"/>
        <end position="384"/>
    </location>
</feature>
<dbReference type="EMBL" id="POUB01000055">
    <property type="protein sequence ID" value="PZF99700.1"/>
    <property type="molecule type" value="Genomic_DNA"/>
</dbReference>
<keyword evidence="8" id="KW-1185">Reference proteome</keyword>
<evidence type="ECO:0000259" key="6">
    <source>
        <dbReference type="Pfam" id="PF17763"/>
    </source>
</evidence>
<dbReference type="Pfam" id="PF17763">
    <property type="entry name" value="Asparaginase_C"/>
    <property type="match status" value="1"/>
</dbReference>
<proteinExistence type="inferred from homology"/>
<dbReference type="PIRSF" id="PIRSF500176">
    <property type="entry name" value="L_ASNase"/>
    <property type="match status" value="1"/>
</dbReference>
<dbReference type="PIRSF" id="PIRSF001220">
    <property type="entry name" value="L-ASNase_gatD"/>
    <property type="match status" value="1"/>
</dbReference>
<feature type="region of interest" description="Disordered" evidence="4">
    <location>
        <begin position="1"/>
        <end position="28"/>
    </location>
</feature>
<feature type="domain" description="L-asparaginase N-terminal" evidence="5">
    <location>
        <begin position="34"/>
        <end position="222"/>
    </location>
</feature>
<dbReference type="PRINTS" id="PR00139">
    <property type="entry name" value="ASNGLNASE"/>
</dbReference>
<dbReference type="OrthoDB" id="9788068at2"/>
<dbReference type="InterPro" id="IPR006034">
    <property type="entry name" value="Asparaginase/glutaminase-like"/>
</dbReference>
<evidence type="ECO:0000313" key="7">
    <source>
        <dbReference type="EMBL" id="PZF99700.1"/>
    </source>
</evidence>
<dbReference type="PROSITE" id="PS51732">
    <property type="entry name" value="ASN_GLN_ASE_3"/>
    <property type="match status" value="1"/>
</dbReference>
<reference evidence="7 8" key="1">
    <citation type="submission" date="2018-01" db="EMBL/GenBank/DDBJ databases">
        <title>Draft genome sequence of Salinispora sp. 13K206.</title>
        <authorList>
            <person name="Sahin N."/>
            <person name="Saygin H."/>
            <person name="Ay H."/>
        </authorList>
    </citation>
    <scope>NUCLEOTIDE SEQUENCE [LARGE SCALE GENOMIC DNA]</scope>
    <source>
        <strain evidence="7 8">13K206</strain>
    </source>
</reference>
<dbReference type="AlphaFoldDB" id="A0A2W2CP58"/>
<organism evidence="7 8">
    <name type="scientific">Micromonospora deserti</name>
    <dbReference type="NCBI Taxonomy" id="2070366"/>
    <lineage>
        <taxon>Bacteria</taxon>
        <taxon>Bacillati</taxon>
        <taxon>Actinomycetota</taxon>
        <taxon>Actinomycetes</taxon>
        <taxon>Micromonosporales</taxon>
        <taxon>Micromonosporaceae</taxon>
        <taxon>Micromonospora</taxon>
    </lineage>
</organism>
<evidence type="ECO:0000256" key="1">
    <source>
        <dbReference type="ARBA" id="ARBA00010518"/>
    </source>
</evidence>
<dbReference type="GO" id="GO:0006528">
    <property type="term" value="P:asparagine metabolic process"/>
    <property type="evidence" value="ECO:0007669"/>
    <property type="project" value="InterPro"/>
</dbReference>
<dbReference type="SFLD" id="SFLDS00057">
    <property type="entry name" value="Glutaminase/Asparaginase"/>
    <property type="match status" value="1"/>
</dbReference>
<gene>
    <name evidence="7" type="ORF">C1I99_10935</name>
</gene>
<dbReference type="FunFam" id="3.40.50.1170:FF:000001">
    <property type="entry name" value="L-asparaginase 2"/>
    <property type="match status" value="1"/>
</dbReference>
<dbReference type="InterPro" id="IPR027474">
    <property type="entry name" value="L-asparaginase_N"/>
</dbReference>
<feature type="active site" description="O-isoaspartyl threonine intermediate" evidence="3">
    <location>
        <position position="43"/>
    </location>
</feature>
<dbReference type="Gene3D" id="3.40.50.40">
    <property type="match status" value="1"/>
</dbReference>
<sequence length="384" mass="40094">MPLHRHPAVIGFPHPPRPPEGTTVSPTPTELEPKVVVFGLGGTIAMTTGTGEGVSPTLSARDLVDAVPGLASTGIDIKVVDFRRRPGASLTFADIAALATAATRELAAGATGVVVTQGTDTIEETAYLLDLLHHRPEPLVVTGAMRNPTLAGADGPANLLAAIQTAASSAAHDQGCLVVLADAIHAARWVAKTHSTNGATFRSPDTGPLGYVLEGAVHLLTRVPYRLTIPSPDQAKRTRVGLYTVSLDEDPTLLDAIGQRCDGLVVAGFGVGHVPEPLVDTLTALAERIPVVLASRTPAGPTLTRTYGFPGSERDLLARGLIPAGWLHPYKARILLRTLLDARAKPQDIAPAFSVAGNLGEPSSWPWPTPTLTGDRTKATAEHA</sequence>
<dbReference type="CDD" id="cd08964">
    <property type="entry name" value="L-asparaginase_II"/>
    <property type="match status" value="1"/>
</dbReference>
<dbReference type="GO" id="GO:0004067">
    <property type="term" value="F:asparaginase activity"/>
    <property type="evidence" value="ECO:0007669"/>
    <property type="project" value="UniProtKB-UniRule"/>
</dbReference>
<dbReference type="InterPro" id="IPR036152">
    <property type="entry name" value="Asp/glu_Ase-like_sf"/>
</dbReference>
<dbReference type="PANTHER" id="PTHR11707">
    <property type="entry name" value="L-ASPARAGINASE"/>
    <property type="match status" value="1"/>
</dbReference>
<evidence type="ECO:0000313" key="8">
    <source>
        <dbReference type="Proteomes" id="UP000248749"/>
    </source>
</evidence>
<evidence type="ECO:0000259" key="5">
    <source>
        <dbReference type="Pfam" id="PF00710"/>
    </source>
</evidence>
<dbReference type="SUPFAM" id="SSF53774">
    <property type="entry name" value="Glutaminase/Asparaginase"/>
    <property type="match status" value="1"/>
</dbReference>
<name>A0A2W2CP58_9ACTN</name>
<dbReference type="SMART" id="SM00870">
    <property type="entry name" value="Asparaginase"/>
    <property type="match status" value="1"/>
</dbReference>
<evidence type="ECO:0000256" key="3">
    <source>
        <dbReference type="PIRSR" id="PIRSR001220-1"/>
    </source>
</evidence>
<feature type="region of interest" description="Disordered" evidence="4">
    <location>
        <begin position="364"/>
        <end position="384"/>
    </location>
</feature>
<dbReference type="InterPro" id="IPR027473">
    <property type="entry name" value="L-asparaginase_C"/>
</dbReference>
<dbReference type="Pfam" id="PF00710">
    <property type="entry name" value="Asparaginase"/>
    <property type="match status" value="1"/>
</dbReference>
<keyword evidence="2" id="KW-0378">Hydrolase</keyword>